<name>A0A914Z6Q7_9BILA</name>
<dbReference type="WBParaSite" id="PSU_v2.g5932.t1">
    <property type="protein sequence ID" value="PSU_v2.g5932.t1"/>
    <property type="gene ID" value="PSU_v2.g5932"/>
</dbReference>
<feature type="compositionally biased region" description="Basic and acidic residues" evidence="1">
    <location>
        <begin position="80"/>
        <end position="90"/>
    </location>
</feature>
<accession>A0A914Z6Q7</accession>
<proteinExistence type="predicted"/>
<protein>
    <submittedName>
        <fullName evidence="3">Uncharacterized protein</fullName>
    </submittedName>
</protein>
<dbReference type="AlphaFoldDB" id="A0A914Z6Q7"/>
<evidence type="ECO:0000256" key="1">
    <source>
        <dbReference type="SAM" id="MobiDB-lite"/>
    </source>
</evidence>
<sequence>MGYTPVNIPFSDILELEYMYRPSQQQSRPHRYCRPCECGPSAPPSTPPRPAREPPLESPPPAPREPKEMEVLESPPPAPREPKEMEEKQK</sequence>
<feature type="region of interest" description="Disordered" evidence="1">
    <location>
        <begin position="37"/>
        <end position="90"/>
    </location>
</feature>
<organism evidence="2 3">
    <name type="scientific">Panagrolaimus superbus</name>
    <dbReference type="NCBI Taxonomy" id="310955"/>
    <lineage>
        <taxon>Eukaryota</taxon>
        <taxon>Metazoa</taxon>
        <taxon>Ecdysozoa</taxon>
        <taxon>Nematoda</taxon>
        <taxon>Chromadorea</taxon>
        <taxon>Rhabditida</taxon>
        <taxon>Tylenchina</taxon>
        <taxon>Panagrolaimomorpha</taxon>
        <taxon>Panagrolaimoidea</taxon>
        <taxon>Panagrolaimidae</taxon>
        <taxon>Panagrolaimus</taxon>
    </lineage>
</organism>
<evidence type="ECO:0000313" key="2">
    <source>
        <dbReference type="Proteomes" id="UP000887577"/>
    </source>
</evidence>
<evidence type="ECO:0000313" key="3">
    <source>
        <dbReference type="WBParaSite" id="PSU_v2.g5932.t1"/>
    </source>
</evidence>
<keyword evidence="2" id="KW-1185">Reference proteome</keyword>
<dbReference type="Proteomes" id="UP000887577">
    <property type="component" value="Unplaced"/>
</dbReference>
<reference evidence="3" key="1">
    <citation type="submission" date="2022-11" db="UniProtKB">
        <authorList>
            <consortium name="WormBaseParasite"/>
        </authorList>
    </citation>
    <scope>IDENTIFICATION</scope>
</reference>